<dbReference type="Proteomes" id="UP000487757">
    <property type="component" value="Unassembled WGS sequence"/>
</dbReference>
<sequence>MKRIIDLKKSRKTAFVFRSIRTRLAIQTDPTTSTITVVTTFTTHSPGGD</sequence>
<gene>
    <name evidence="1" type="ORF">GJU39_06380</name>
</gene>
<dbReference type="EMBL" id="WKKH01000007">
    <property type="protein sequence ID" value="MRX75710.1"/>
    <property type="molecule type" value="Genomic_DNA"/>
</dbReference>
<evidence type="ECO:0000313" key="2">
    <source>
        <dbReference type="Proteomes" id="UP000487757"/>
    </source>
</evidence>
<comment type="caution">
    <text evidence="1">The sequence shown here is derived from an EMBL/GenBank/DDBJ whole genome shotgun (WGS) entry which is preliminary data.</text>
</comment>
<reference evidence="1 2" key="1">
    <citation type="submission" date="2019-11" db="EMBL/GenBank/DDBJ databases">
        <title>Pedobacter petrophilus genome.</title>
        <authorList>
            <person name="Feldbauer M.J."/>
            <person name="Newman J.D."/>
        </authorList>
    </citation>
    <scope>NUCLEOTIDE SEQUENCE [LARGE SCALE GENOMIC DNA]</scope>
    <source>
        <strain evidence="1 2">LMG 29686</strain>
    </source>
</reference>
<protein>
    <submittedName>
        <fullName evidence="1">Uncharacterized protein</fullName>
    </submittedName>
</protein>
<dbReference type="AlphaFoldDB" id="A0A7K0FWX5"/>
<name>A0A7K0FWX5_9SPHI</name>
<dbReference type="RefSeq" id="WP_154279865.1">
    <property type="nucleotide sequence ID" value="NZ_JBHUJQ010000001.1"/>
</dbReference>
<organism evidence="1 2">
    <name type="scientific">Pedobacter petrophilus</name>
    <dbReference type="NCBI Taxonomy" id="1908241"/>
    <lineage>
        <taxon>Bacteria</taxon>
        <taxon>Pseudomonadati</taxon>
        <taxon>Bacteroidota</taxon>
        <taxon>Sphingobacteriia</taxon>
        <taxon>Sphingobacteriales</taxon>
        <taxon>Sphingobacteriaceae</taxon>
        <taxon>Pedobacter</taxon>
    </lineage>
</organism>
<proteinExistence type="predicted"/>
<accession>A0A7K0FWX5</accession>
<keyword evidence="2" id="KW-1185">Reference proteome</keyword>
<evidence type="ECO:0000313" key="1">
    <source>
        <dbReference type="EMBL" id="MRX75710.1"/>
    </source>
</evidence>